<keyword evidence="7" id="KW-0460">Magnesium</keyword>
<comment type="function">
    <text evidence="1 7">Catalyzes the insertion of molybdate into adenylated molybdopterin with the concomitant release of AMP.</text>
</comment>
<evidence type="ECO:0000256" key="3">
    <source>
        <dbReference type="ARBA" id="ARBA00010763"/>
    </source>
</evidence>
<gene>
    <name evidence="9" type="primary">glp</name>
    <name evidence="9" type="ORF">ACFSUQ_04905</name>
</gene>
<organism evidence="9 10">
    <name type="scientific">Gulosibacter bifidus</name>
    <dbReference type="NCBI Taxonomy" id="272239"/>
    <lineage>
        <taxon>Bacteria</taxon>
        <taxon>Bacillati</taxon>
        <taxon>Actinomycetota</taxon>
        <taxon>Actinomycetes</taxon>
        <taxon>Micrococcales</taxon>
        <taxon>Microbacteriaceae</taxon>
        <taxon>Gulosibacter</taxon>
    </lineage>
</organism>
<dbReference type="PANTHER" id="PTHR10192:SF5">
    <property type="entry name" value="GEPHYRIN"/>
    <property type="match status" value="1"/>
</dbReference>
<dbReference type="Gene3D" id="3.40.980.10">
    <property type="entry name" value="MoaB/Mog-like domain"/>
    <property type="match status" value="1"/>
</dbReference>
<dbReference type="SUPFAM" id="SSF63867">
    <property type="entry name" value="MoeA C-terminal domain-like"/>
    <property type="match status" value="1"/>
</dbReference>
<evidence type="ECO:0000256" key="7">
    <source>
        <dbReference type="RuleBase" id="RU365090"/>
    </source>
</evidence>
<dbReference type="Pfam" id="PF00994">
    <property type="entry name" value="MoCF_biosynth"/>
    <property type="match status" value="1"/>
</dbReference>
<proteinExistence type="inferred from homology"/>
<name>A0ABW5RJ01_9MICO</name>
<evidence type="ECO:0000313" key="9">
    <source>
        <dbReference type="EMBL" id="MFD2674640.1"/>
    </source>
</evidence>
<evidence type="ECO:0000313" key="10">
    <source>
        <dbReference type="Proteomes" id="UP001597453"/>
    </source>
</evidence>
<dbReference type="SUPFAM" id="SSF63882">
    <property type="entry name" value="MoeA N-terminal region -like"/>
    <property type="match status" value="1"/>
</dbReference>
<dbReference type="Gene3D" id="2.170.190.11">
    <property type="entry name" value="Molybdopterin biosynthesis moea protein, domain 3"/>
    <property type="match status" value="1"/>
</dbReference>
<dbReference type="SMART" id="SM00852">
    <property type="entry name" value="MoCF_biosynth"/>
    <property type="match status" value="1"/>
</dbReference>
<comment type="caution">
    <text evidence="9">The sequence shown here is derived from an EMBL/GenBank/DDBJ whole genome shotgun (WGS) entry which is preliminary data.</text>
</comment>
<dbReference type="SUPFAM" id="SSF53218">
    <property type="entry name" value="Molybdenum cofactor biosynthesis proteins"/>
    <property type="match status" value="1"/>
</dbReference>
<evidence type="ECO:0000256" key="4">
    <source>
        <dbReference type="ARBA" id="ARBA00022505"/>
    </source>
</evidence>
<reference evidence="10" key="1">
    <citation type="journal article" date="2019" name="Int. J. Syst. Evol. Microbiol.">
        <title>The Global Catalogue of Microorganisms (GCM) 10K type strain sequencing project: providing services to taxonomists for standard genome sequencing and annotation.</title>
        <authorList>
            <consortium name="The Broad Institute Genomics Platform"/>
            <consortium name="The Broad Institute Genome Sequencing Center for Infectious Disease"/>
            <person name="Wu L."/>
            <person name="Ma J."/>
        </authorList>
    </citation>
    <scope>NUCLEOTIDE SEQUENCE [LARGE SCALE GENOMIC DNA]</scope>
    <source>
        <strain evidence="10">TISTR 1511</strain>
    </source>
</reference>
<dbReference type="Pfam" id="PF03453">
    <property type="entry name" value="MoeA_N"/>
    <property type="match status" value="1"/>
</dbReference>
<dbReference type="Proteomes" id="UP001597453">
    <property type="component" value="Unassembled WGS sequence"/>
</dbReference>
<dbReference type="RefSeq" id="WP_066059582.1">
    <property type="nucleotide sequence ID" value="NZ_JBHUNF010000002.1"/>
</dbReference>
<evidence type="ECO:0000256" key="2">
    <source>
        <dbReference type="ARBA" id="ARBA00005046"/>
    </source>
</evidence>
<accession>A0ABW5RJ01</accession>
<keyword evidence="7" id="KW-0808">Transferase</keyword>
<keyword evidence="5 7" id="KW-0501">Molybdenum cofactor biosynthesis</keyword>
<dbReference type="InterPro" id="IPR005111">
    <property type="entry name" value="MoeA_C_domain_IV"/>
</dbReference>
<dbReference type="InterPro" id="IPR036688">
    <property type="entry name" value="MoeA_C_domain_IV_sf"/>
</dbReference>
<dbReference type="PANTHER" id="PTHR10192">
    <property type="entry name" value="MOLYBDOPTERIN BIOSYNTHESIS PROTEIN"/>
    <property type="match status" value="1"/>
</dbReference>
<evidence type="ECO:0000259" key="8">
    <source>
        <dbReference type="SMART" id="SM00852"/>
    </source>
</evidence>
<protein>
    <recommendedName>
        <fullName evidence="7">Molybdopterin molybdenumtransferase</fullName>
        <ecNumber evidence="7">2.10.1.1</ecNumber>
    </recommendedName>
</protein>
<dbReference type="Gene3D" id="3.90.105.10">
    <property type="entry name" value="Molybdopterin biosynthesis moea protein, domain 2"/>
    <property type="match status" value="1"/>
</dbReference>
<dbReference type="InterPro" id="IPR036425">
    <property type="entry name" value="MoaB/Mog-like_dom_sf"/>
</dbReference>
<dbReference type="InterPro" id="IPR005110">
    <property type="entry name" value="MoeA_linker/N"/>
</dbReference>
<dbReference type="NCBIfam" id="NF045515">
    <property type="entry name" value="Glp_gephyrin"/>
    <property type="match status" value="1"/>
</dbReference>
<keyword evidence="7" id="KW-0479">Metal-binding</keyword>
<feature type="domain" description="MoaB/Mog" evidence="8">
    <location>
        <begin position="188"/>
        <end position="330"/>
    </location>
</feature>
<dbReference type="InterPro" id="IPR036135">
    <property type="entry name" value="MoeA_linker/N_sf"/>
</dbReference>
<dbReference type="InterPro" id="IPR001453">
    <property type="entry name" value="MoaB/Mog_dom"/>
</dbReference>
<comment type="pathway">
    <text evidence="2 7">Cofactor biosynthesis; molybdopterin biosynthesis.</text>
</comment>
<dbReference type="EC" id="2.10.1.1" evidence="7"/>
<dbReference type="InterPro" id="IPR038987">
    <property type="entry name" value="MoeA-like"/>
</dbReference>
<evidence type="ECO:0000256" key="1">
    <source>
        <dbReference type="ARBA" id="ARBA00002901"/>
    </source>
</evidence>
<evidence type="ECO:0000256" key="5">
    <source>
        <dbReference type="ARBA" id="ARBA00023150"/>
    </source>
</evidence>
<keyword evidence="4 7" id="KW-0500">Molybdenum</keyword>
<comment type="cofactor">
    <cofactor evidence="7">
        <name>Mg(2+)</name>
        <dbReference type="ChEBI" id="CHEBI:18420"/>
    </cofactor>
</comment>
<dbReference type="CDD" id="cd00887">
    <property type="entry name" value="MoeA"/>
    <property type="match status" value="1"/>
</dbReference>
<dbReference type="EMBL" id="JBHUNF010000002">
    <property type="protein sequence ID" value="MFD2674640.1"/>
    <property type="molecule type" value="Genomic_DNA"/>
</dbReference>
<dbReference type="Pfam" id="PF03454">
    <property type="entry name" value="MoeA_C"/>
    <property type="match status" value="1"/>
</dbReference>
<sequence>MNLIPLETHLAQVLAKVTPREQLRVPLLEAHGCVLAAPVIARASLPGFDNSGMDGYAVRFADVQNASEAAPVRLRVVGDVPAGSSADPALAPGTCARVMTGAPIPSDADAVVPLEATTLGTAVTETAAETIDVTSAKGPGAHIRRAGEDIAEGTELLPAGTELGARAIATLAAGGVGEVEVVRRPRVAVIATGDELLDPTAADVAALTPARGQLYDSNTPLMGLLANEAGAEIIGVFRTDDSGEHLLEVVEAACERADVVITTGGVSVGAFDVVRLRLSDRGVNFTKVAMQPGKPQGFGQIGNALVFCLPGNPVSAMASFEAFVRPALRRMRGELGPTHDSRMAVVGEEWRTPAGRAQLMPVRWTDGDTIVPAHSGGSGSHMVGRIARADGLAVVPADCELVRVGDQLEVWEMLR</sequence>
<keyword evidence="10" id="KW-1185">Reference proteome</keyword>
<dbReference type="NCBIfam" id="TIGR00177">
    <property type="entry name" value="molyb_syn"/>
    <property type="match status" value="1"/>
</dbReference>
<comment type="catalytic activity">
    <reaction evidence="6">
        <text>adenylyl-molybdopterin + molybdate = Mo-molybdopterin + AMP + H(+)</text>
        <dbReference type="Rhea" id="RHEA:35047"/>
        <dbReference type="ChEBI" id="CHEBI:15378"/>
        <dbReference type="ChEBI" id="CHEBI:36264"/>
        <dbReference type="ChEBI" id="CHEBI:62727"/>
        <dbReference type="ChEBI" id="CHEBI:71302"/>
        <dbReference type="ChEBI" id="CHEBI:456215"/>
        <dbReference type="EC" id="2.10.1.1"/>
    </reaction>
</comment>
<evidence type="ECO:0000256" key="6">
    <source>
        <dbReference type="ARBA" id="ARBA00047317"/>
    </source>
</evidence>
<comment type="similarity">
    <text evidence="3 7">Belongs to the MoeA family.</text>
</comment>
<dbReference type="Gene3D" id="2.40.340.10">
    <property type="entry name" value="MoeA, C-terminal, domain IV"/>
    <property type="match status" value="1"/>
</dbReference>